<dbReference type="Proteomes" id="UP000782705">
    <property type="component" value="Unassembled WGS sequence"/>
</dbReference>
<keyword evidence="2" id="KW-1185">Reference proteome</keyword>
<dbReference type="SUPFAM" id="SSF52540">
    <property type="entry name" value="P-loop containing nucleoside triphosphate hydrolases"/>
    <property type="match status" value="1"/>
</dbReference>
<sequence length="62" mass="7360">MLILDEPTNHLDIYVREEIEDLLTNYTGTLLAVTHDRYFLQKNFDQQLLIAEEQITKQPLEI</sequence>
<dbReference type="InterPro" id="IPR051309">
    <property type="entry name" value="ABCF_ATPase"/>
</dbReference>
<protein>
    <recommendedName>
        <fullName evidence="3">ABC transporter ATP-binding protein</fullName>
    </recommendedName>
</protein>
<dbReference type="InterPro" id="IPR027417">
    <property type="entry name" value="P-loop_NTPase"/>
</dbReference>
<accession>A0ABQ6Z1H2</accession>
<evidence type="ECO:0000313" key="1">
    <source>
        <dbReference type="EMBL" id="KAF1305331.1"/>
    </source>
</evidence>
<dbReference type="PANTHER" id="PTHR42855">
    <property type="entry name" value="ABC TRANSPORTER ATP-BINDING SUBUNIT"/>
    <property type="match status" value="1"/>
</dbReference>
<evidence type="ECO:0000313" key="2">
    <source>
        <dbReference type="Proteomes" id="UP000782705"/>
    </source>
</evidence>
<dbReference type="EMBL" id="MAEL01000017">
    <property type="protein sequence ID" value="KAF1305331.1"/>
    <property type="molecule type" value="Genomic_DNA"/>
</dbReference>
<organism evidence="1 2">
    <name type="scientific">Candidatus Enterococcus willemsii</name>
    <dbReference type="NCBI Taxonomy" id="1857215"/>
    <lineage>
        <taxon>Bacteria</taxon>
        <taxon>Bacillati</taxon>
        <taxon>Bacillota</taxon>
        <taxon>Bacilli</taxon>
        <taxon>Lactobacillales</taxon>
        <taxon>Enterococcaceae</taxon>
        <taxon>Enterococcus</taxon>
    </lineage>
</organism>
<dbReference type="PANTHER" id="PTHR42855:SF1">
    <property type="entry name" value="ABC TRANSPORTER DOMAIN-CONTAINING PROTEIN"/>
    <property type="match status" value="1"/>
</dbReference>
<dbReference type="Gene3D" id="3.40.50.300">
    <property type="entry name" value="P-loop containing nucleotide triphosphate hydrolases"/>
    <property type="match status" value="1"/>
</dbReference>
<comment type="caution">
    <text evidence="1">The sequence shown here is derived from an EMBL/GenBank/DDBJ whole genome shotgun (WGS) entry which is preliminary data.</text>
</comment>
<gene>
    <name evidence="1" type="ORF">BAU17_13185</name>
</gene>
<reference evidence="1 2" key="1">
    <citation type="submission" date="2016-06" db="EMBL/GenBank/DDBJ databases">
        <title>Four novel species of enterococci isolated from chicken manure.</title>
        <authorList>
            <person name="Van Tyne D."/>
        </authorList>
    </citation>
    <scope>NUCLEOTIDE SEQUENCE [LARGE SCALE GENOMIC DNA]</scope>
    <source>
        <strain evidence="1 2">CU12B</strain>
    </source>
</reference>
<proteinExistence type="predicted"/>
<name>A0ABQ6Z1H2_9ENTE</name>
<evidence type="ECO:0008006" key="3">
    <source>
        <dbReference type="Google" id="ProtNLM"/>
    </source>
</evidence>